<feature type="domain" description="Beta galactosidase small chain/" evidence="8">
    <location>
        <begin position="667"/>
        <end position="921"/>
    </location>
</feature>
<dbReference type="Proteomes" id="UP001523369">
    <property type="component" value="Unassembled WGS sequence"/>
</dbReference>
<dbReference type="InterPro" id="IPR017853">
    <property type="entry name" value="GH"/>
</dbReference>
<dbReference type="Gene3D" id="2.70.98.10">
    <property type="match status" value="1"/>
</dbReference>
<keyword evidence="5" id="KW-0326">Glycosidase</keyword>
<feature type="region of interest" description="Disordered" evidence="7">
    <location>
        <begin position="634"/>
        <end position="677"/>
    </location>
</feature>
<evidence type="ECO:0000256" key="2">
    <source>
        <dbReference type="ARBA" id="ARBA00007401"/>
    </source>
</evidence>
<dbReference type="SUPFAM" id="SSF49303">
    <property type="entry name" value="beta-Galactosidase/glucuronidase domain"/>
    <property type="match status" value="1"/>
</dbReference>
<sequence>MTAQFEIVEPPVGALPPRARLNSTAGVLSLDGTWQFAWSPTAETGKDPADPGRTWDTLPVPSHWQLHGYGSPAYTNVRFPFPIDPPYVPQDNPTGEYRRIVRRPADWRGGRVLLRFDGVDSWFQVWVNGAPVGRASGSRLTVEFDVTAHLTGGDDVLAVRVHQWSFGSYVEDQDQWWLSGIFRSVALLHRPEGGIDDLYVVAGGDGSLSVTAPVPVRFTRPDDVQPWSAEKPALYRLLVSTDAETVSLDVGFRTVTVDGDRLLLNGKPLVFRGVNRHDIDARTGRAVSRARMEHDVALMKEHNINAVRTSHYPPDPYFLSLCDRYGLYVIDECDIETHGFGLVGWRGNPSDDPAWGPVYLDRMRRMVERDKNAPSVVMWSLGNEAGWGRNLATNAAWTSSRDATRPIHYEADEECESVSVYSRMYPTYDKLEAIGRGAEPALADPERDRRRRGLPMIMCEYGHAMGNGPGGLADYEAIIDAYPRLAGGFIWEWADHALLSDGSYRYGGDFGELVHDGSFVVDGLLFPDRTPSPGLTELAAIITPVRLRFDGDDLLIENRWSFTTTAEVVFASAAGEVLDVPPIEPLTSYRLSDAPPSVTATLGGKVLARAQRPPALGAPARSGASGRERLGGVVISQPSREQHGDAGVDDAGREPFGDAGIDAGGRGGAAAGRSIPRPDRLGPFPLASVALDAWRAPTENDRFPGWDGKVSMEEQWRAAGLDRLIAAPARGRYQPAGLDSGFEIDYRWSIRDDGLRLDVDIERLGEWRLSLPRLGIALALRTPDPSSVVFSWLGLGPGESYPDSRAGVWFGEHSMTVGEAQTPYVVPQENGNRSEVSRMSLAAPAGTLHIAGDSPFDVAVRPWSTAALESARHADELVEDDVLWVHLAAGVTGLGSASCGPAVRPSGQYRAARAQLGFVFTTS</sequence>
<keyword evidence="4" id="KW-0378">Hydrolase</keyword>
<dbReference type="SUPFAM" id="SSF74650">
    <property type="entry name" value="Galactose mutarotase-like"/>
    <property type="match status" value="1"/>
</dbReference>
<dbReference type="PANTHER" id="PTHR46323:SF2">
    <property type="entry name" value="BETA-GALACTOSIDASE"/>
    <property type="match status" value="1"/>
</dbReference>
<evidence type="ECO:0000259" key="8">
    <source>
        <dbReference type="SMART" id="SM01038"/>
    </source>
</evidence>
<dbReference type="SUPFAM" id="SSF51445">
    <property type="entry name" value="(Trans)glycosidases"/>
    <property type="match status" value="1"/>
</dbReference>
<evidence type="ECO:0000256" key="4">
    <source>
        <dbReference type="ARBA" id="ARBA00022801"/>
    </source>
</evidence>
<dbReference type="PRINTS" id="PR00132">
    <property type="entry name" value="GLHYDRLASE2"/>
</dbReference>
<dbReference type="EC" id="3.2.1.23" evidence="3"/>
<dbReference type="EMBL" id="JAMYJR010000002">
    <property type="protein sequence ID" value="MCO8269388.1"/>
    <property type="molecule type" value="Genomic_DNA"/>
</dbReference>
<evidence type="ECO:0000256" key="7">
    <source>
        <dbReference type="SAM" id="MobiDB-lite"/>
    </source>
</evidence>
<comment type="caution">
    <text evidence="9">The sequence shown here is derived from an EMBL/GenBank/DDBJ whole genome shotgun (WGS) entry which is preliminary data.</text>
</comment>
<dbReference type="InterPro" id="IPR006101">
    <property type="entry name" value="Glyco_hydro_2"/>
</dbReference>
<feature type="compositionally biased region" description="Basic and acidic residues" evidence="7">
    <location>
        <begin position="640"/>
        <end position="656"/>
    </location>
</feature>
<dbReference type="InterPro" id="IPR008979">
    <property type="entry name" value="Galactose-bd-like_sf"/>
</dbReference>
<dbReference type="InterPro" id="IPR013783">
    <property type="entry name" value="Ig-like_fold"/>
</dbReference>
<dbReference type="Gene3D" id="3.20.20.80">
    <property type="entry name" value="Glycosidases"/>
    <property type="match status" value="1"/>
</dbReference>
<dbReference type="InterPro" id="IPR006104">
    <property type="entry name" value="Glyco_hydro_2_N"/>
</dbReference>
<dbReference type="InterPro" id="IPR050347">
    <property type="entry name" value="Bact_Beta-galactosidase"/>
</dbReference>
<comment type="catalytic activity">
    <reaction evidence="1">
        <text>Hydrolysis of terminal non-reducing beta-D-galactose residues in beta-D-galactosides.</text>
        <dbReference type="EC" id="3.2.1.23"/>
    </reaction>
</comment>
<dbReference type="InterPro" id="IPR023230">
    <property type="entry name" value="Glyco_hydro_2_CS"/>
</dbReference>
<reference evidence="9 10" key="1">
    <citation type="submission" date="2022-06" db="EMBL/GenBank/DDBJ databases">
        <title>New Species of the Genus Actinoplanes, ActinopZanes ferrugineus.</title>
        <authorList>
            <person name="Ding P."/>
        </authorList>
    </citation>
    <scope>NUCLEOTIDE SEQUENCE [LARGE SCALE GENOMIC DNA]</scope>
    <source>
        <strain evidence="9 10">TRM88003</strain>
    </source>
</reference>
<dbReference type="InterPro" id="IPR006103">
    <property type="entry name" value="Glyco_hydro_2_cat"/>
</dbReference>
<dbReference type="Pfam" id="PF02837">
    <property type="entry name" value="Glyco_hydro_2_N"/>
    <property type="match status" value="1"/>
</dbReference>
<keyword evidence="10" id="KW-1185">Reference proteome</keyword>
<evidence type="ECO:0000313" key="9">
    <source>
        <dbReference type="EMBL" id="MCO8269388.1"/>
    </source>
</evidence>
<dbReference type="RefSeq" id="WP_253235535.1">
    <property type="nucleotide sequence ID" value="NZ_JAMYJR010000002.1"/>
</dbReference>
<dbReference type="SUPFAM" id="SSF49785">
    <property type="entry name" value="Galactose-binding domain-like"/>
    <property type="match status" value="1"/>
</dbReference>
<dbReference type="PROSITE" id="PS00719">
    <property type="entry name" value="GLYCOSYL_HYDROL_F2_1"/>
    <property type="match status" value="1"/>
</dbReference>
<name>A0ABT1DEZ2_9ACTN</name>
<evidence type="ECO:0000256" key="3">
    <source>
        <dbReference type="ARBA" id="ARBA00012756"/>
    </source>
</evidence>
<evidence type="ECO:0000313" key="10">
    <source>
        <dbReference type="Proteomes" id="UP001523369"/>
    </source>
</evidence>
<dbReference type="InterPro" id="IPR004199">
    <property type="entry name" value="B-gal_small/dom_5"/>
</dbReference>
<dbReference type="Pfam" id="PF02929">
    <property type="entry name" value="Bgal_small_N"/>
    <property type="match status" value="1"/>
</dbReference>
<accession>A0ABT1DEZ2</accession>
<dbReference type="InterPro" id="IPR036156">
    <property type="entry name" value="Beta-gal/glucu_dom_sf"/>
</dbReference>
<gene>
    <name evidence="9" type="ORF">M1L60_02150</name>
</gene>
<evidence type="ECO:0000256" key="1">
    <source>
        <dbReference type="ARBA" id="ARBA00001412"/>
    </source>
</evidence>
<proteinExistence type="inferred from homology"/>
<dbReference type="Pfam" id="PF02836">
    <property type="entry name" value="Glyco_hydro_2_C"/>
    <property type="match status" value="1"/>
</dbReference>
<protein>
    <recommendedName>
        <fullName evidence="3">beta-galactosidase</fullName>
        <ecNumber evidence="3">3.2.1.23</ecNumber>
    </recommendedName>
    <alternativeName>
        <fullName evidence="6">Lactase</fullName>
    </alternativeName>
</protein>
<dbReference type="InterPro" id="IPR014718">
    <property type="entry name" value="GH-type_carb-bd"/>
</dbReference>
<dbReference type="Gene3D" id="2.60.120.260">
    <property type="entry name" value="Galactose-binding domain-like"/>
    <property type="match status" value="1"/>
</dbReference>
<dbReference type="SMART" id="SM01038">
    <property type="entry name" value="Bgal_small_N"/>
    <property type="match status" value="1"/>
</dbReference>
<dbReference type="Gene3D" id="2.60.40.10">
    <property type="entry name" value="Immunoglobulins"/>
    <property type="match status" value="1"/>
</dbReference>
<dbReference type="PANTHER" id="PTHR46323">
    <property type="entry name" value="BETA-GALACTOSIDASE"/>
    <property type="match status" value="1"/>
</dbReference>
<comment type="similarity">
    <text evidence="2">Belongs to the glycosyl hydrolase 2 family.</text>
</comment>
<organism evidence="9 10">
    <name type="scientific">Paractinoplanes aksuensis</name>
    <dbReference type="NCBI Taxonomy" id="2939490"/>
    <lineage>
        <taxon>Bacteria</taxon>
        <taxon>Bacillati</taxon>
        <taxon>Actinomycetota</taxon>
        <taxon>Actinomycetes</taxon>
        <taxon>Micromonosporales</taxon>
        <taxon>Micromonosporaceae</taxon>
        <taxon>Paractinoplanes</taxon>
    </lineage>
</organism>
<evidence type="ECO:0000256" key="6">
    <source>
        <dbReference type="ARBA" id="ARBA00032230"/>
    </source>
</evidence>
<dbReference type="InterPro" id="IPR011013">
    <property type="entry name" value="Gal_mutarotase_sf_dom"/>
</dbReference>
<evidence type="ECO:0000256" key="5">
    <source>
        <dbReference type="ARBA" id="ARBA00023295"/>
    </source>
</evidence>